<dbReference type="PROSITE" id="PS50905">
    <property type="entry name" value="FERRITIN_LIKE"/>
    <property type="match status" value="1"/>
</dbReference>
<evidence type="ECO:0000256" key="3">
    <source>
        <dbReference type="ARBA" id="ARBA00023002"/>
    </source>
</evidence>
<dbReference type="PANTHER" id="PTHR11431:SF127">
    <property type="entry name" value="BACTERIAL NON-HEME FERRITIN"/>
    <property type="match status" value="1"/>
</dbReference>
<evidence type="ECO:0000256" key="4">
    <source>
        <dbReference type="ARBA" id="ARBA00023004"/>
    </source>
</evidence>
<protein>
    <submittedName>
        <fullName evidence="6">Ferritin-like protein 2</fullName>
    </submittedName>
</protein>
<dbReference type="Gene3D" id="1.20.1260.10">
    <property type="match status" value="1"/>
</dbReference>
<gene>
    <name evidence="6" type="ORF">ASZ90_003080</name>
</gene>
<evidence type="ECO:0000259" key="5">
    <source>
        <dbReference type="PROSITE" id="PS50905"/>
    </source>
</evidence>
<dbReference type="InterPro" id="IPR041719">
    <property type="entry name" value="Ferritin_prok"/>
</dbReference>
<reference evidence="6" key="1">
    <citation type="journal article" date="2015" name="Proc. Natl. Acad. Sci. U.S.A.">
        <title>Networks of energetic and metabolic interactions define dynamics in microbial communities.</title>
        <authorList>
            <person name="Embree M."/>
            <person name="Liu J.K."/>
            <person name="Al-Bassam M.M."/>
            <person name="Zengler K."/>
        </authorList>
    </citation>
    <scope>NUCLEOTIDE SEQUENCE</scope>
</reference>
<dbReference type="GO" id="GO:0006879">
    <property type="term" value="P:intracellular iron ion homeostasis"/>
    <property type="evidence" value="ECO:0007669"/>
    <property type="project" value="UniProtKB-KW"/>
</dbReference>
<dbReference type="PANTHER" id="PTHR11431">
    <property type="entry name" value="FERRITIN"/>
    <property type="match status" value="1"/>
</dbReference>
<proteinExistence type="predicted"/>
<dbReference type="GO" id="GO:0005829">
    <property type="term" value="C:cytosol"/>
    <property type="evidence" value="ECO:0007669"/>
    <property type="project" value="TreeGrafter"/>
</dbReference>
<name>A0A0W8G223_9ZZZZ</name>
<evidence type="ECO:0000256" key="1">
    <source>
        <dbReference type="ARBA" id="ARBA00022434"/>
    </source>
</evidence>
<accession>A0A0W8G223</accession>
<keyword evidence="4" id="KW-0408">Iron</keyword>
<dbReference type="GO" id="GO:0008199">
    <property type="term" value="F:ferric iron binding"/>
    <property type="evidence" value="ECO:0007669"/>
    <property type="project" value="InterPro"/>
</dbReference>
<feature type="domain" description="Ferritin-like diiron" evidence="5">
    <location>
        <begin position="1"/>
        <end position="145"/>
    </location>
</feature>
<dbReference type="EMBL" id="LNQE01000364">
    <property type="protein sequence ID" value="KUG27074.1"/>
    <property type="molecule type" value="Genomic_DNA"/>
</dbReference>
<evidence type="ECO:0000256" key="2">
    <source>
        <dbReference type="ARBA" id="ARBA00022723"/>
    </source>
</evidence>
<dbReference type="InterPro" id="IPR001519">
    <property type="entry name" value="Ferritin"/>
</dbReference>
<dbReference type="InterPro" id="IPR009078">
    <property type="entry name" value="Ferritin-like_SF"/>
</dbReference>
<keyword evidence="2" id="KW-0479">Metal-binding</keyword>
<dbReference type="SUPFAM" id="SSF47240">
    <property type="entry name" value="Ferritin-like"/>
    <property type="match status" value="1"/>
</dbReference>
<organism evidence="6">
    <name type="scientific">hydrocarbon metagenome</name>
    <dbReference type="NCBI Taxonomy" id="938273"/>
    <lineage>
        <taxon>unclassified sequences</taxon>
        <taxon>metagenomes</taxon>
        <taxon>ecological metagenomes</taxon>
    </lineage>
</organism>
<dbReference type="GO" id="GO:0042802">
    <property type="term" value="F:identical protein binding"/>
    <property type="evidence" value="ECO:0007669"/>
    <property type="project" value="UniProtKB-ARBA"/>
</dbReference>
<keyword evidence="1" id="KW-0409">Iron storage</keyword>
<dbReference type="AlphaFoldDB" id="A0A0W8G223"/>
<sequence length="169" mass="19508">MLSKKMEQALNDQVKWEYYSGYLYLAMAAYFEELGLAGFANWMHIQEQEERAHAERFYRFLNERGGRVVLQALDAPPVKWDSPLAVFQESLDHERKVTARIGALMDLAIKEKDHATVAFLQWFISEQVEEEASVTEVIQKLKLVESTPGGWFMLDKDLALRVFTPPVIP</sequence>
<dbReference type="InterPro" id="IPR009040">
    <property type="entry name" value="Ferritin-like_diiron"/>
</dbReference>
<dbReference type="InterPro" id="IPR012347">
    <property type="entry name" value="Ferritin-like"/>
</dbReference>
<dbReference type="FunFam" id="1.20.1260.10:FF:000001">
    <property type="entry name" value="Non-heme ferritin"/>
    <property type="match status" value="1"/>
</dbReference>
<dbReference type="GO" id="GO:0006826">
    <property type="term" value="P:iron ion transport"/>
    <property type="evidence" value="ECO:0007669"/>
    <property type="project" value="InterPro"/>
</dbReference>
<dbReference type="GO" id="GO:0008198">
    <property type="term" value="F:ferrous iron binding"/>
    <property type="evidence" value="ECO:0007669"/>
    <property type="project" value="TreeGrafter"/>
</dbReference>
<comment type="caution">
    <text evidence="6">The sequence shown here is derived from an EMBL/GenBank/DDBJ whole genome shotgun (WGS) entry which is preliminary data.</text>
</comment>
<dbReference type="InterPro" id="IPR008331">
    <property type="entry name" value="Ferritin_DPS_dom"/>
</dbReference>
<dbReference type="Pfam" id="PF00210">
    <property type="entry name" value="Ferritin"/>
    <property type="match status" value="1"/>
</dbReference>
<dbReference type="GO" id="GO:0004322">
    <property type="term" value="F:ferroxidase activity"/>
    <property type="evidence" value="ECO:0007669"/>
    <property type="project" value="TreeGrafter"/>
</dbReference>
<evidence type="ECO:0000313" key="6">
    <source>
        <dbReference type="EMBL" id="KUG27074.1"/>
    </source>
</evidence>
<dbReference type="CDD" id="cd01055">
    <property type="entry name" value="Nonheme_Ferritin"/>
    <property type="match status" value="1"/>
</dbReference>
<keyword evidence="3" id="KW-0560">Oxidoreductase</keyword>